<dbReference type="SUPFAM" id="SSF46785">
    <property type="entry name" value="Winged helix' DNA-binding domain"/>
    <property type="match status" value="1"/>
</dbReference>
<dbReference type="Gene3D" id="3.40.190.290">
    <property type="match status" value="1"/>
</dbReference>
<dbReference type="GeneID" id="89473434"/>
<dbReference type="Gene3D" id="1.10.10.10">
    <property type="entry name" value="Winged helix-like DNA-binding domain superfamily/Winged helix DNA-binding domain"/>
    <property type="match status" value="1"/>
</dbReference>
<dbReference type="InterPro" id="IPR036388">
    <property type="entry name" value="WH-like_DNA-bd_sf"/>
</dbReference>
<evidence type="ECO:0000256" key="1">
    <source>
        <dbReference type="ARBA" id="ARBA00009437"/>
    </source>
</evidence>
<proteinExistence type="inferred from homology"/>
<evidence type="ECO:0000313" key="7">
    <source>
        <dbReference type="Proteomes" id="UP001306592"/>
    </source>
</evidence>
<dbReference type="InterPro" id="IPR000847">
    <property type="entry name" value="LysR_HTH_N"/>
</dbReference>
<organism evidence="6 7">
    <name type="scientific">Erwinia aphidicola</name>
    <dbReference type="NCBI Taxonomy" id="68334"/>
    <lineage>
        <taxon>Bacteria</taxon>
        <taxon>Pseudomonadati</taxon>
        <taxon>Pseudomonadota</taxon>
        <taxon>Gammaproteobacteria</taxon>
        <taxon>Enterobacterales</taxon>
        <taxon>Erwiniaceae</taxon>
        <taxon>Erwinia</taxon>
    </lineage>
</organism>
<protein>
    <submittedName>
        <fullName evidence="6">LysR family transcriptional regulator</fullName>
    </submittedName>
</protein>
<comment type="similarity">
    <text evidence="1">Belongs to the LysR transcriptional regulatory family.</text>
</comment>
<comment type="caution">
    <text evidence="6">The sequence shown here is derived from an EMBL/GenBank/DDBJ whole genome shotgun (WGS) entry which is preliminary data.</text>
</comment>
<evidence type="ECO:0000256" key="2">
    <source>
        <dbReference type="ARBA" id="ARBA00023015"/>
    </source>
</evidence>
<keyword evidence="3" id="KW-0238">DNA-binding</keyword>
<reference evidence="6 7" key="1">
    <citation type="submission" date="2024-02" db="EMBL/GenBank/DDBJ databases">
        <title>First report Erwinia aphidicola in onion in Chile.</title>
        <authorList>
            <person name="Valenzuela M."/>
            <person name="Pena M."/>
            <person name="Dutta B."/>
        </authorList>
    </citation>
    <scope>NUCLEOTIDE SEQUENCE [LARGE SCALE GENOMIC DNA]</scope>
    <source>
        <strain evidence="6 7">QCJ3A</strain>
    </source>
</reference>
<evidence type="ECO:0000256" key="4">
    <source>
        <dbReference type="ARBA" id="ARBA00023163"/>
    </source>
</evidence>
<accession>A0ABU8DEX0</accession>
<dbReference type="RefSeq" id="WP_048916038.1">
    <property type="nucleotide sequence ID" value="NZ_CP188307.1"/>
</dbReference>
<dbReference type="PRINTS" id="PR00039">
    <property type="entry name" value="HTHLYSR"/>
</dbReference>
<keyword evidence="7" id="KW-1185">Reference proteome</keyword>
<evidence type="ECO:0000259" key="5">
    <source>
        <dbReference type="PROSITE" id="PS50931"/>
    </source>
</evidence>
<evidence type="ECO:0000313" key="6">
    <source>
        <dbReference type="EMBL" id="MEI2682055.1"/>
    </source>
</evidence>
<dbReference type="EMBL" id="JBANEI010000005">
    <property type="protein sequence ID" value="MEI2682055.1"/>
    <property type="molecule type" value="Genomic_DNA"/>
</dbReference>
<dbReference type="PANTHER" id="PTHR30419">
    <property type="entry name" value="HTH-TYPE TRANSCRIPTIONAL REGULATOR YBHD"/>
    <property type="match status" value="1"/>
</dbReference>
<keyword evidence="2" id="KW-0805">Transcription regulation</keyword>
<dbReference type="InterPro" id="IPR036390">
    <property type="entry name" value="WH_DNA-bd_sf"/>
</dbReference>
<dbReference type="PROSITE" id="PS50931">
    <property type="entry name" value="HTH_LYSR"/>
    <property type="match status" value="1"/>
</dbReference>
<dbReference type="SUPFAM" id="SSF53850">
    <property type="entry name" value="Periplasmic binding protein-like II"/>
    <property type="match status" value="1"/>
</dbReference>
<gene>
    <name evidence="6" type="ORF">V8N49_10325</name>
</gene>
<keyword evidence="4" id="KW-0804">Transcription</keyword>
<dbReference type="Pfam" id="PF00126">
    <property type="entry name" value="HTH_1"/>
    <property type="match status" value="1"/>
</dbReference>
<dbReference type="PANTHER" id="PTHR30419:SF8">
    <property type="entry name" value="NITROGEN ASSIMILATION TRANSCRIPTIONAL ACTIVATOR-RELATED"/>
    <property type="match status" value="1"/>
</dbReference>
<evidence type="ECO:0000256" key="3">
    <source>
        <dbReference type="ARBA" id="ARBA00023125"/>
    </source>
</evidence>
<name>A0ABU8DEX0_ERWAP</name>
<dbReference type="Pfam" id="PF03466">
    <property type="entry name" value="LysR_substrate"/>
    <property type="match status" value="1"/>
</dbReference>
<dbReference type="InterPro" id="IPR005119">
    <property type="entry name" value="LysR_subst-bd"/>
</dbReference>
<dbReference type="InterPro" id="IPR050950">
    <property type="entry name" value="HTH-type_LysR_regulators"/>
</dbReference>
<sequence length="307" mass="34186">MHSSEIRYFLAVVNCGSLSAASQQLFVAVSAISRQIQRLEERVGAPLFERHARGMVLNDAGQIFENHVRKSMMDMEHAIAEIKGLKAVRRTALRVACTDGMAFSLLPMLFTQFRLLHPGVSFQLTVASSLEVAEILRRGECDVAFQFSLHPERGVEVAASWPAPVLLVLHSSHPLAQQEVKLSDLLAYPLALPNANFTVRQLFDLSCRMSGTFIEPVLTCNNFSSLYTFLLHTPQAITISSHFTVMYQALEHGLVLKSVGPDQLSQRSLQMQTAIGRQPSAALSLFVDFVRMELKQQDMEIRAQFGL</sequence>
<feature type="domain" description="HTH lysR-type" evidence="5">
    <location>
        <begin position="1"/>
        <end position="58"/>
    </location>
</feature>
<dbReference type="Proteomes" id="UP001306592">
    <property type="component" value="Unassembled WGS sequence"/>
</dbReference>